<dbReference type="HOGENOM" id="CLU_009583_18_5_7"/>
<evidence type="ECO:0000256" key="8">
    <source>
        <dbReference type="HAMAP-Rule" id="MF_00484"/>
    </source>
</evidence>
<dbReference type="GO" id="GO:0004373">
    <property type="term" value="F:alpha-1,4-glucan glucosyltransferase (UDP-glucose donor) activity"/>
    <property type="evidence" value="ECO:0007669"/>
    <property type="project" value="InterPro"/>
</dbReference>
<sequence>MNRALHIMFVVSEAVPFAKTGGLADVAGSLPLALSRAGMHLSVVMPLYGVIKQGNFTLTKELTDLEVAFDFFKLTFDVYRADVEGVSFYFIERDEFFERRQLYGTPKGDYFDNLERYTFLAKTLLPVCQALNLNPDIIHCHDWQSALVPVYLREKWREAECFAQTASVFTIHNLAYQGLFRKEKYHLLDLDPSLFSIDGLEFYDQINFLKAGILWADAITTVSRQYSREIQTPEFGCGLEGVLQSRAASLTGIVNGVDYRTWNPASDKLIAAPFSPGNLAGKTKNKKALMEAFLLDAKLLEAPLFGMVSRLADQKGLDLLSAILPELMAAKATLVILGTGEEKYHQLLTEAAQKYRGQLGIKIAFDNQLAHLIEAGADMFLMPSHYEPCGLNQIYSLKYGTIPVVRATGGLVDTIEPVDAQKKTGTGFRFTGKTPEAFWACMQEAMQAYQNKTLWKQLMSNAMNQDFSWEASATMYESLYRQTLAPIQF</sequence>
<protein>
    <recommendedName>
        <fullName evidence="8">Glycogen synthase</fullName>
        <ecNumber evidence="8">2.4.1.21</ecNumber>
    </recommendedName>
    <alternativeName>
        <fullName evidence="8">Starch [bacterial glycogen] synthase</fullName>
    </alternativeName>
</protein>
<dbReference type="PANTHER" id="PTHR45825">
    <property type="entry name" value="GRANULE-BOUND STARCH SYNTHASE 1, CHLOROPLASTIC/AMYLOPLASTIC"/>
    <property type="match status" value="1"/>
</dbReference>
<dbReference type="EC" id="2.4.1.21" evidence="8"/>
<dbReference type="Pfam" id="PF08323">
    <property type="entry name" value="Glyco_transf_5"/>
    <property type="match status" value="1"/>
</dbReference>
<name>F2NCA7_DESAR</name>
<keyword evidence="7 8" id="KW-0320">Glycogen biosynthesis</keyword>
<feature type="domain" description="Starch synthase catalytic" evidence="10">
    <location>
        <begin position="6"/>
        <end position="244"/>
    </location>
</feature>
<dbReference type="Proteomes" id="UP000000483">
    <property type="component" value="Chromosome"/>
</dbReference>
<dbReference type="EMBL" id="CP002629">
    <property type="protein sequence ID" value="AEB08971.1"/>
    <property type="molecule type" value="Genomic_DNA"/>
</dbReference>
<dbReference type="CDD" id="cd03791">
    <property type="entry name" value="GT5_Glycogen_synthase_DULL1-like"/>
    <property type="match status" value="1"/>
</dbReference>
<dbReference type="Gene3D" id="3.40.50.2000">
    <property type="entry name" value="Glycogen Phosphorylase B"/>
    <property type="match status" value="2"/>
</dbReference>
<dbReference type="RefSeq" id="WP_013706083.1">
    <property type="nucleotide sequence ID" value="NC_015388.1"/>
</dbReference>
<dbReference type="Pfam" id="PF00534">
    <property type="entry name" value="Glycos_transf_1"/>
    <property type="match status" value="1"/>
</dbReference>
<organism evidence="11 12">
    <name type="scientific">Desulfobacca acetoxidans (strain ATCC 700848 / DSM 11109 / ASRB2)</name>
    <dbReference type="NCBI Taxonomy" id="880072"/>
    <lineage>
        <taxon>Bacteria</taxon>
        <taxon>Pseudomonadati</taxon>
        <taxon>Thermodesulfobacteriota</taxon>
        <taxon>Desulfobaccia</taxon>
        <taxon>Desulfobaccales</taxon>
        <taxon>Desulfobaccaceae</taxon>
        <taxon>Desulfobacca</taxon>
    </lineage>
</organism>
<feature type="binding site" evidence="8">
    <location>
        <position position="19"/>
    </location>
    <ligand>
        <name>ADP-alpha-D-glucose</name>
        <dbReference type="ChEBI" id="CHEBI:57498"/>
    </ligand>
</feature>
<evidence type="ECO:0000256" key="4">
    <source>
        <dbReference type="ARBA" id="ARBA00010281"/>
    </source>
</evidence>
<gene>
    <name evidence="8" type="primary">glgA</name>
    <name evidence="11" type="ordered locus">Desac_1107</name>
</gene>
<evidence type="ECO:0000256" key="5">
    <source>
        <dbReference type="ARBA" id="ARBA00022676"/>
    </source>
</evidence>
<keyword evidence="6 8" id="KW-0808">Transferase</keyword>
<dbReference type="InterPro" id="IPR011835">
    <property type="entry name" value="GS/SS"/>
</dbReference>
<dbReference type="STRING" id="880072.Desac_1107"/>
<dbReference type="KEGG" id="dao:Desac_1107"/>
<dbReference type="NCBIfam" id="TIGR02095">
    <property type="entry name" value="glgA"/>
    <property type="match status" value="1"/>
</dbReference>
<dbReference type="SUPFAM" id="SSF53756">
    <property type="entry name" value="UDP-Glycosyltransferase/glycogen phosphorylase"/>
    <property type="match status" value="1"/>
</dbReference>
<evidence type="ECO:0000256" key="2">
    <source>
        <dbReference type="ARBA" id="ARBA00002764"/>
    </source>
</evidence>
<comment type="function">
    <text evidence="2 8">Synthesizes alpha-1,4-glucan chains using ADP-glucose.</text>
</comment>
<evidence type="ECO:0000256" key="3">
    <source>
        <dbReference type="ARBA" id="ARBA00004964"/>
    </source>
</evidence>
<evidence type="ECO:0000313" key="12">
    <source>
        <dbReference type="Proteomes" id="UP000000483"/>
    </source>
</evidence>
<comment type="pathway">
    <text evidence="3 8">Glycan biosynthesis; glycogen biosynthesis.</text>
</comment>
<dbReference type="GO" id="GO:0009011">
    <property type="term" value="F:alpha-1,4-glucan glucosyltransferase (ADP-glucose donor) activity"/>
    <property type="evidence" value="ECO:0007669"/>
    <property type="project" value="UniProtKB-UniRule"/>
</dbReference>
<proteinExistence type="inferred from homology"/>
<dbReference type="OrthoDB" id="9808590at2"/>
<feature type="domain" description="Glycosyl transferase family 1" evidence="9">
    <location>
        <begin position="301"/>
        <end position="447"/>
    </location>
</feature>
<comment type="similarity">
    <text evidence="4 8">Belongs to the glycosyltransferase 1 family. Bacterial/plant glycogen synthase subfamily.</text>
</comment>
<dbReference type="HAMAP" id="MF_00484">
    <property type="entry name" value="Glycogen_synth"/>
    <property type="match status" value="1"/>
</dbReference>
<evidence type="ECO:0000256" key="6">
    <source>
        <dbReference type="ARBA" id="ARBA00022679"/>
    </source>
</evidence>
<evidence type="ECO:0000259" key="9">
    <source>
        <dbReference type="Pfam" id="PF00534"/>
    </source>
</evidence>
<evidence type="ECO:0000313" key="11">
    <source>
        <dbReference type="EMBL" id="AEB08971.1"/>
    </source>
</evidence>
<dbReference type="AlphaFoldDB" id="F2NCA7"/>
<comment type="catalytic activity">
    <reaction evidence="1 8">
        <text>[(1-&gt;4)-alpha-D-glucosyl](n) + ADP-alpha-D-glucose = [(1-&gt;4)-alpha-D-glucosyl](n+1) + ADP + H(+)</text>
        <dbReference type="Rhea" id="RHEA:18189"/>
        <dbReference type="Rhea" id="RHEA-COMP:9584"/>
        <dbReference type="Rhea" id="RHEA-COMP:9587"/>
        <dbReference type="ChEBI" id="CHEBI:15378"/>
        <dbReference type="ChEBI" id="CHEBI:15444"/>
        <dbReference type="ChEBI" id="CHEBI:57498"/>
        <dbReference type="ChEBI" id="CHEBI:456216"/>
        <dbReference type="EC" id="2.4.1.21"/>
    </reaction>
</comment>
<evidence type="ECO:0000256" key="1">
    <source>
        <dbReference type="ARBA" id="ARBA00001478"/>
    </source>
</evidence>
<keyword evidence="5 8" id="KW-0328">Glycosyltransferase</keyword>
<dbReference type="PANTHER" id="PTHR45825:SF11">
    <property type="entry name" value="ALPHA AMYLASE DOMAIN-CONTAINING PROTEIN"/>
    <property type="match status" value="1"/>
</dbReference>
<accession>F2NCA7</accession>
<dbReference type="GO" id="GO:0005829">
    <property type="term" value="C:cytosol"/>
    <property type="evidence" value="ECO:0007669"/>
    <property type="project" value="TreeGrafter"/>
</dbReference>
<evidence type="ECO:0000259" key="10">
    <source>
        <dbReference type="Pfam" id="PF08323"/>
    </source>
</evidence>
<dbReference type="NCBIfam" id="NF001899">
    <property type="entry name" value="PRK00654.1-2"/>
    <property type="match status" value="1"/>
</dbReference>
<dbReference type="UniPathway" id="UPA00164"/>
<evidence type="ECO:0000256" key="7">
    <source>
        <dbReference type="ARBA" id="ARBA00023056"/>
    </source>
</evidence>
<dbReference type="InterPro" id="IPR001296">
    <property type="entry name" value="Glyco_trans_1"/>
</dbReference>
<reference evidence="12" key="2">
    <citation type="submission" date="2011-03" db="EMBL/GenBank/DDBJ databases">
        <title>The complete genome of Desulfobacca acetoxidans DSM 11109.</title>
        <authorList>
            <consortium name="US DOE Joint Genome Institute (JGI-PGF)"/>
            <person name="Lucas S."/>
            <person name="Copeland A."/>
            <person name="Lapidus A."/>
            <person name="Bruce D."/>
            <person name="Goodwin L."/>
            <person name="Pitluck S."/>
            <person name="Peters L."/>
            <person name="Kyrpides N."/>
            <person name="Mavromatis K."/>
            <person name="Ivanova N."/>
            <person name="Ovchinnikova G."/>
            <person name="Teshima H."/>
            <person name="Detter J.C."/>
            <person name="Han C."/>
            <person name="Land M."/>
            <person name="Hauser L."/>
            <person name="Markowitz V."/>
            <person name="Cheng J.-F."/>
            <person name="Hugenholtz P."/>
            <person name="Woyke T."/>
            <person name="Wu D."/>
            <person name="Spring S."/>
            <person name="Schueler E."/>
            <person name="Brambilla E."/>
            <person name="Klenk H.-P."/>
            <person name="Eisen J.A."/>
        </authorList>
    </citation>
    <scope>NUCLEOTIDE SEQUENCE [LARGE SCALE GENOMIC DNA]</scope>
    <source>
        <strain evidence="12">ATCC 700848 / DSM 11109 / ASRB2</strain>
    </source>
</reference>
<dbReference type="InterPro" id="IPR013534">
    <property type="entry name" value="Starch_synth_cat_dom"/>
</dbReference>
<keyword evidence="12" id="KW-1185">Reference proteome</keyword>
<dbReference type="eggNOG" id="COG0297">
    <property type="taxonomic scope" value="Bacteria"/>
</dbReference>
<dbReference type="GO" id="GO:0005978">
    <property type="term" value="P:glycogen biosynthetic process"/>
    <property type="evidence" value="ECO:0007669"/>
    <property type="project" value="UniProtKB-UniRule"/>
</dbReference>
<reference evidence="11 12" key="1">
    <citation type="journal article" date="2011" name="Stand. Genomic Sci.">
        <title>Complete genome sequence of the acetate-degrading sulfate reducer Desulfobacca acetoxidans type strain (ASRB2).</title>
        <authorList>
            <person name="Goker M."/>
            <person name="Teshima H."/>
            <person name="Lapidus A."/>
            <person name="Nolan M."/>
            <person name="Lucas S."/>
            <person name="Hammon N."/>
            <person name="Deshpande S."/>
            <person name="Cheng J.F."/>
            <person name="Tapia R."/>
            <person name="Han C."/>
            <person name="Goodwin L."/>
            <person name="Pitluck S."/>
            <person name="Huntemann M."/>
            <person name="Liolios K."/>
            <person name="Ivanova N."/>
            <person name="Pagani I."/>
            <person name="Mavromatis K."/>
            <person name="Ovchinikova G."/>
            <person name="Pati A."/>
            <person name="Chen A."/>
            <person name="Palaniappan K."/>
            <person name="Land M."/>
            <person name="Hauser L."/>
            <person name="Brambilla E.M."/>
            <person name="Rohde M."/>
            <person name="Spring S."/>
            <person name="Detter J.C."/>
            <person name="Woyke T."/>
            <person name="Bristow J."/>
            <person name="Eisen J.A."/>
            <person name="Markowitz V."/>
            <person name="Hugenholtz P."/>
            <person name="Kyrpides N.C."/>
            <person name="Klenk H.P."/>
        </authorList>
    </citation>
    <scope>NUCLEOTIDE SEQUENCE [LARGE SCALE GENOMIC DNA]</scope>
    <source>
        <strain evidence="12">ATCC 700848 / DSM 11109 / ASRB2</strain>
    </source>
</reference>